<keyword evidence="4" id="KW-1015">Disulfide bond</keyword>
<keyword evidence="3" id="KW-0560">Oxidoreductase</keyword>
<sequence>MDARLRSLIIIPMLLTIVTSVRAQTGAESKDRCVGGGPSAPVRIEVFSCYQCPPCRDFYLETIRPLLKDYGRSSKVCVIYYEFPLKIHDYSREAARYGEAARHLGQEQWQHVSEALYQHLYQWAVDKNFEIVVAPVLSRDEMAGVRKIMEDPSVDQAIDKDIAEGHRRHITGTPTFFIYANGKSKRIVGSVSYPVLKDYIDGLLK</sequence>
<protein>
    <submittedName>
        <fullName evidence="7">Putative Twin-arginine translocation pathway signal</fullName>
    </submittedName>
</protein>
<evidence type="ECO:0000256" key="4">
    <source>
        <dbReference type="ARBA" id="ARBA00023157"/>
    </source>
</evidence>
<gene>
    <name evidence="7" type="ORF">PITCH_A510011</name>
</gene>
<dbReference type="InterPro" id="IPR036249">
    <property type="entry name" value="Thioredoxin-like_sf"/>
</dbReference>
<evidence type="ECO:0000256" key="2">
    <source>
        <dbReference type="ARBA" id="ARBA00022729"/>
    </source>
</evidence>
<reference evidence="7" key="1">
    <citation type="submission" date="2018-01" db="EMBL/GenBank/DDBJ databases">
        <authorList>
            <person name="Regsiter A."/>
            <person name="William W."/>
        </authorList>
    </citation>
    <scope>NUCLEOTIDE SEQUENCE</scope>
    <source>
        <strain evidence="7">TRIP AH-1</strain>
    </source>
</reference>
<dbReference type="PANTHER" id="PTHR13887">
    <property type="entry name" value="GLUTATHIONE S-TRANSFERASE KAPPA"/>
    <property type="match status" value="1"/>
</dbReference>
<dbReference type="SUPFAM" id="SSF52833">
    <property type="entry name" value="Thioredoxin-like"/>
    <property type="match status" value="1"/>
</dbReference>
<name>A0A445N0K6_9BACT</name>
<dbReference type="InterPro" id="IPR012336">
    <property type="entry name" value="Thioredoxin-like_fold"/>
</dbReference>
<proteinExistence type="inferred from homology"/>
<evidence type="ECO:0000313" key="7">
    <source>
        <dbReference type="EMBL" id="SPD75276.1"/>
    </source>
</evidence>
<evidence type="ECO:0000256" key="1">
    <source>
        <dbReference type="ARBA" id="ARBA00005791"/>
    </source>
</evidence>
<dbReference type="PANTHER" id="PTHR13887:SF14">
    <property type="entry name" value="DISULFIDE BOND FORMATION PROTEIN D"/>
    <property type="match status" value="1"/>
</dbReference>
<evidence type="ECO:0000256" key="3">
    <source>
        <dbReference type="ARBA" id="ARBA00023002"/>
    </source>
</evidence>
<organism evidence="7">
    <name type="scientific">uncultured Desulfobacterium sp</name>
    <dbReference type="NCBI Taxonomy" id="201089"/>
    <lineage>
        <taxon>Bacteria</taxon>
        <taxon>Pseudomonadati</taxon>
        <taxon>Thermodesulfobacteriota</taxon>
        <taxon>Desulfobacteria</taxon>
        <taxon>Desulfobacterales</taxon>
        <taxon>Desulfobacteriaceae</taxon>
        <taxon>Desulfobacterium</taxon>
        <taxon>environmental samples</taxon>
    </lineage>
</organism>
<dbReference type="EMBL" id="OJIN01000194">
    <property type="protein sequence ID" value="SPD75276.1"/>
    <property type="molecule type" value="Genomic_DNA"/>
</dbReference>
<dbReference type="AlphaFoldDB" id="A0A445N0K6"/>
<evidence type="ECO:0000256" key="5">
    <source>
        <dbReference type="ARBA" id="ARBA00023284"/>
    </source>
</evidence>
<dbReference type="GO" id="GO:0016491">
    <property type="term" value="F:oxidoreductase activity"/>
    <property type="evidence" value="ECO:0007669"/>
    <property type="project" value="UniProtKB-KW"/>
</dbReference>
<accession>A0A445N0K6</accession>
<dbReference type="Gene3D" id="3.40.30.10">
    <property type="entry name" value="Glutaredoxin"/>
    <property type="match status" value="1"/>
</dbReference>
<comment type="similarity">
    <text evidence="1">Belongs to the thioredoxin family. DsbA subfamily.</text>
</comment>
<dbReference type="Pfam" id="PF13462">
    <property type="entry name" value="Thioredoxin_4"/>
    <property type="match status" value="1"/>
</dbReference>
<feature type="domain" description="Thioredoxin-like fold" evidence="6">
    <location>
        <begin position="31"/>
        <end position="178"/>
    </location>
</feature>
<evidence type="ECO:0000259" key="6">
    <source>
        <dbReference type="Pfam" id="PF13462"/>
    </source>
</evidence>
<keyword evidence="5" id="KW-0676">Redox-active center</keyword>
<keyword evidence="2" id="KW-0732">Signal</keyword>